<evidence type="ECO:0000256" key="7">
    <source>
        <dbReference type="ARBA" id="ARBA00022927"/>
    </source>
</evidence>
<protein>
    <submittedName>
        <fullName evidence="13">Mitochondrial import receptor subunit TOM20 isoform X1</fullName>
    </submittedName>
</protein>
<gene>
    <name evidence="13" type="ORF">Cni_G24668</name>
</gene>
<dbReference type="PANTHER" id="PTHR32409:SF3">
    <property type="entry name" value="MITOCHONDRIAL IMPORT RECEPTOR SUBUNIT TOM20-1-RELATED"/>
    <property type="match status" value="1"/>
</dbReference>
<name>A0AAQ3L2V2_9LILI</name>
<reference evidence="13 14" key="1">
    <citation type="submission" date="2023-10" db="EMBL/GenBank/DDBJ databases">
        <title>Chromosome-scale genome assembly provides insights into flower coloration mechanisms of Canna indica.</title>
        <authorList>
            <person name="Li C."/>
        </authorList>
    </citation>
    <scope>NUCLEOTIDE SEQUENCE [LARGE SCALE GENOMIC DNA]</scope>
    <source>
        <tissue evidence="13">Flower</tissue>
    </source>
</reference>
<proteinExistence type="inferred from homology"/>
<dbReference type="SUPFAM" id="SSF48452">
    <property type="entry name" value="TPR-like"/>
    <property type="match status" value="1"/>
</dbReference>
<evidence type="ECO:0000313" key="14">
    <source>
        <dbReference type="Proteomes" id="UP001327560"/>
    </source>
</evidence>
<dbReference type="Pfam" id="PF06552">
    <property type="entry name" value="TOM20_plant"/>
    <property type="match status" value="1"/>
</dbReference>
<dbReference type="InterPro" id="IPR010547">
    <property type="entry name" value="TOM20_imprt_rcpt"/>
</dbReference>
<keyword evidence="5 12" id="KW-0812">Transmembrane</keyword>
<comment type="subcellular location">
    <subcellularLocation>
        <location evidence="2">Mitochondrion outer membrane</location>
        <topology evidence="2">Single-pass membrane protein</topology>
    </subcellularLocation>
</comment>
<evidence type="ECO:0000256" key="10">
    <source>
        <dbReference type="ARBA" id="ARBA00023136"/>
    </source>
</evidence>
<comment type="function">
    <text evidence="1">Central component of the receptor complex responsible for the recognition and translocation of cytosolically synthesized mitochondrial preproteins. Together with TOM22 functions as the transit peptide receptor at the surface of the mitochondrion outer membrane and facilitates the movement of preproteins into the translocation pore.</text>
</comment>
<dbReference type="PANTHER" id="PTHR32409">
    <property type="entry name" value="MITOCHONDRIAL IMPORT RECEPTOR SUBUNIT TOM20-1-RELATED"/>
    <property type="match status" value="1"/>
</dbReference>
<evidence type="ECO:0000256" key="6">
    <source>
        <dbReference type="ARBA" id="ARBA00022787"/>
    </source>
</evidence>
<comment type="similarity">
    <text evidence="3">Belongs to the Tom20 family.</text>
</comment>
<keyword evidence="6" id="KW-1000">Mitochondrion outer membrane</keyword>
<keyword evidence="9" id="KW-0496">Mitochondrion</keyword>
<dbReference type="AlphaFoldDB" id="A0AAQ3L2V2"/>
<organism evidence="13 14">
    <name type="scientific">Canna indica</name>
    <name type="common">Indian-shot</name>
    <dbReference type="NCBI Taxonomy" id="4628"/>
    <lineage>
        <taxon>Eukaryota</taxon>
        <taxon>Viridiplantae</taxon>
        <taxon>Streptophyta</taxon>
        <taxon>Embryophyta</taxon>
        <taxon>Tracheophyta</taxon>
        <taxon>Spermatophyta</taxon>
        <taxon>Magnoliopsida</taxon>
        <taxon>Liliopsida</taxon>
        <taxon>Zingiberales</taxon>
        <taxon>Cannaceae</taxon>
        <taxon>Canna</taxon>
    </lineage>
</organism>
<dbReference type="Proteomes" id="UP001327560">
    <property type="component" value="Chromosome 8"/>
</dbReference>
<dbReference type="EMBL" id="CP136897">
    <property type="protein sequence ID" value="WOL15887.1"/>
    <property type="molecule type" value="Genomic_DNA"/>
</dbReference>
<accession>A0AAQ3L2V2</accession>
<sequence length="202" mass="22409">MDLPQNELDRLVFFEHARKAAEAAYAKNPLDADNLTRWGGALLELSSFQNGTDSVKMVEDAVSKLEEALEVNPSKHDTMWCLGNAYTSHAFYIPDHQAATVYFDKAAQCFRQAVELDPENEIYHKSLELSSKAPELHLELQRQMATQQQASHGATSASSMKTPKKKKNGDLKYDILGWVILAVGIVVWVGMAKSHVPPPPSS</sequence>
<dbReference type="InterPro" id="IPR011990">
    <property type="entry name" value="TPR-like_helical_dom_sf"/>
</dbReference>
<dbReference type="GO" id="GO:0005742">
    <property type="term" value="C:mitochondrial outer membrane translocase complex"/>
    <property type="evidence" value="ECO:0007669"/>
    <property type="project" value="InterPro"/>
</dbReference>
<feature type="region of interest" description="Disordered" evidence="11">
    <location>
        <begin position="142"/>
        <end position="166"/>
    </location>
</feature>
<evidence type="ECO:0000313" key="13">
    <source>
        <dbReference type="EMBL" id="WOL15887.1"/>
    </source>
</evidence>
<keyword evidence="4" id="KW-0813">Transport</keyword>
<dbReference type="GO" id="GO:0045040">
    <property type="term" value="P:protein insertion into mitochondrial outer membrane"/>
    <property type="evidence" value="ECO:0007669"/>
    <property type="project" value="InterPro"/>
</dbReference>
<feature type="compositionally biased region" description="Polar residues" evidence="11">
    <location>
        <begin position="143"/>
        <end position="161"/>
    </location>
</feature>
<dbReference type="Gene3D" id="1.25.40.10">
    <property type="entry name" value="Tetratricopeptide repeat domain"/>
    <property type="match status" value="1"/>
</dbReference>
<evidence type="ECO:0000256" key="1">
    <source>
        <dbReference type="ARBA" id="ARBA00003450"/>
    </source>
</evidence>
<evidence type="ECO:0000256" key="3">
    <source>
        <dbReference type="ARBA" id="ARBA00005792"/>
    </source>
</evidence>
<feature type="transmembrane region" description="Helical" evidence="12">
    <location>
        <begin position="173"/>
        <end position="192"/>
    </location>
</feature>
<keyword evidence="14" id="KW-1185">Reference proteome</keyword>
<evidence type="ECO:0000256" key="12">
    <source>
        <dbReference type="SAM" id="Phobius"/>
    </source>
</evidence>
<evidence type="ECO:0000256" key="11">
    <source>
        <dbReference type="SAM" id="MobiDB-lite"/>
    </source>
</evidence>
<evidence type="ECO:0000256" key="4">
    <source>
        <dbReference type="ARBA" id="ARBA00022448"/>
    </source>
</evidence>
<evidence type="ECO:0000256" key="9">
    <source>
        <dbReference type="ARBA" id="ARBA00023128"/>
    </source>
</evidence>
<keyword evidence="7" id="KW-0653">Protein transport</keyword>
<keyword evidence="10 12" id="KW-0472">Membrane</keyword>
<evidence type="ECO:0000256" key="8">
    <source>
        <dbReference type="ARBA" id="ARBA00022989"/>
    </source>
</evidence>
<keyword evidence="13" id="KW-0675">Receptor</keyword>
<keyword evidence="8 12" id="KW-1133">Transmembrane helix</keyword>
<evidence type="ECO:0000256" key="5">
    <source>
        <dbReference type="ARBA" id="ARBA00022692"/>
    </source>
</evidence>
<evidence type="ECO:0000256" key="2">
    <source>
        <dbReference type="ARBA" id="ARBA00004572"/>
    </source>
</evidence>
<dbReference type="GO" id="GO:0015031">
    <property type="term" value="P:protein transport"/>
    <property type="evidence" value="ECO:0007669"/>
    <property type="project" value="UniProtKB-KW"/>
</dbReference>